<dbReference type="NCBIfam" id="TIGR03804">
    <property type="entry name" value="para_beta_helix"/>
    <property type="match status" value="1"/>
</dbReference>
<keyword evidence="3" id="KW-0833">Ubl conjugation pathway</keyword>
<organism evidence="5 6">
    <name type="scientific">Candidatus Electronema aureum</name>
    <dbReference type="NCBI Taxonomy" id="2005002"/>
    <lineage>
        <taxon>Bacteria</taxon>
        <taxon>Pseudomonadati</taxon>
        <taxon>Thermodesulfobacteriota</taxon>
        <taxon>Desulfobulbia</taxon>
        <taxon>Desulfobulbales</taxon>
        <taxon>Desulfobulbaceae</taxon>
        <taxon>Candidatus Electronema</taxon>
    </lineage>
</organism>
<evidence type="ECO:0000259" key="4">
    <source>
        <dbReference type="Pfam" id="PF13229"/>
    </source>
</evidence>
<dbReference type="Gene3D" id="2.160.20.10">
    <property type="entry name" value="Single-stranded right-handed beta-helix, Pectin lyase-like"/>
    <property type="match status" value="1"/>
</dbReference>
<feature type="domain" description="Right handed beta helix" evidence="4">
    <location>
        <begin position="49"/>
        <end position="142"/>
    </location>
</feature>
<proteinExistence type="predicted"/>
<evidence type="ECO:0000313" key="5">
    <source>
        <dbReference type="EMBL" id="TAA75326.1"/>
    </source>
</evidence>
<evidence type="ECO:0000256" key="2">
    <source>
        <dbReference type="ARBA" id="ARBA00022737"/>
    </source>
</evidence>
<comment type="caution">
    <text evidence="5">The sequence shown here is derived from an EMBL/GenBank/DDBJ whole genome shotgun (WGS) entry which is preliminary data.</text>
</comment>
<name>A0A521G2S3_9BACT</name>
<dbReference type="EMBL" id="NQJD01000008">
    <property type="protein sequence ID" value="TAA75326.1"/>
    <property type="molecule type" value="Genomic_DNA"/>
</dbReference>
<sequence>MENGQGTLEDNEIFDGVLYGIIMSGSNPTLRRNRIFMNGRFGFLSSIYSGGGIYMRNSQATLEDNEIFANEGPGVEIMPGVITTGGNLIIRTDSNPILRRNRITQNSSVGIAVILDGGGIFEDNDLRGNTGGAWYIAPESTARVQRSGNIE</sequence>
<protein>
    <submittedName>
        <fullName evidence="5">Parallel beta-helix repeat (Two copies)</fullName>
    </submittedName>
</protein>
<dbReference type="Proteomes" id="UP000316238">
    <property type="component" value="Unassembled WGS sequence"/>
</dbReference>
<evidence type="ECO:0000256" key="3">
    <source>
        <dbReference type="ARBA" id="ARBA00022786"/>
    </source>
</evidence>
<gene>
    <name evidence="5" type="ORF">CDV28_10865</name>
</gene>
<dbReference type="InterPro" id="IPR039448">
    <property type="entry name" value="Beta_helix"/>
</dbReference>
<dbReference type="GO" id="GO:0006511">
    <property type="term" value="P:ubiquitin-dependent protein catabolic process"/>
    <property type="evidence" value="ECO:0007669"/>
    <property type="project" value="TreeGrafter"/>
</dbReference>
<dbReference type="PANTHER" id="PTHR22990">
    <property type="entry name" value="F-BOX ONLY PROTEIN"/>
    <property type="match status" value="1"/>
</dbReference>
<dbReference type="InterPro" id="IPR022441">
    <property type="entry name" value="Para_beta_helix_rpt-2"/>
</dbReference>
<dbReference type="SUPFAM" id="SSF51126">
    <property type="entry name" value="Pectin lyase-like"/>
    <property type="match status" value="1"/>
</dbReference>
<keyword evidence="2" id="KW-0677">Repeat</keyword>
<dbReference type="InterPro" id="IPR011050">
    <property type="entry name" value="Pectin_lyase_fold/virulence"/>
</dbReference>
<dbReference type="Pfam" id="PF13229">
    <property type="entry name" value="Beta_helix"/>
    <property type="match status" value="1"/>
</dbReference>
<accession>A0A521G2S3</accession>
<dbReference type="SMART" id="SM00710">
    <property type="entry name" value="PbH1"/>
    <property type="match status" value="4"/>
</dbReference>
<evidence type="ECO:0000313" key="6">
    <source>
        <dbReference type="Proteomes" id="UP000316238"/>
    </source>
</evidence>
<reference evidence="5" key="1">
    <citation type="submission" date="2017-07" db="EMBL/GenBank/DDBJ databases">
        <title>The cable genome - Insights into the physiology and evolution of filamentous bacteria capable of sulfide oxidation via long distance electron transfer.</title>
        <authorList>
            <person name="Thorup C."/>
            <person name="Bjerg J.T."/>
            <person name="Schreiber L."/>
            <person name="Nielsen L.P."/>
            <person name="Kjeldsen K.U."/>
            <person name="Boesen T."/>
            <person name="Boggild A."/>
            <person name="Meysman F."/>
            <person name="Geelhoed J."/>
            <person name="Schramm A."/>
        </authorList>
    </citation>
    <scope>NUCLEOTIDE SEQUENCE [LARGE SCALE GENOMIC DNA]</scope>
    <source>
        <strain evidence="5">GS</strain>
    </source>
</reference>
<dbReference type="InterPro" id="IPR012334">
    <property type="entry name" value="Pectin_lyas_fold"/>
</dbReference>
<dbReference type="InterPro" id="IPR006626">
    <property type="entry name" value="PbH1"/>
</dbReference>
<comment type="pathway">
    <text evidence="1">Protein modification; protein ubiquitination.</text>
</comment>
<dbReference type="PANTHER" id="PTHR22990:SF20">
    <property type="entry name" value="F-BOX ONLY PROTEIN 11"/>
    <property type="match status" value="1"/>
</dbReference>
<keyword evidence="6" id="KW-1185">Reference proteome</keyword>
<dbReference type="AlphaFoldDB" id="A0A521G2S3"/>
<dbReference type="InterPro" id="IPR051550">
    <property type="entry name" value="SCF-Subunits/Alg-Epimerases"/>
</dbReference>
<evidence type="ECO:0000256" key="1">
    <source>
        <dbReference type="ARBA" id="ARBA00004906"/>
    </source>
</evidence>